<accession>A0A7K0BVG5</accession>
<comment type="caution">
    <text evidence="8">The sequence shown here is derived from an EMBL/GenBank/DDBJ whole genome shotgun (WGS) entry which is preliminary data.</text>
</comment>
<dbReference type="RefSeq" id="WP_153533264.1">
    <property type="nucleotide sequence ID" value="NZ_WEGH01000002.1"/>
</dbReference>
<dbReference type="EMBL" id="WEGH01000002">
    <property type="protein sequence ID" value="MQY05157.1"/>
    <property type="molecule type" value="Genomic_DNA"/>
</dbReference>
<keyword evidence="4 7" id="KW-1133">Transmembrane helix</keyword>
<dbReference type="PANTHER" id="PTHR30474">
    <property type="entry name" value="CELL CYCLE PROTEIN"/>
    <property type="match status" value="1"/>
</dbReference>
<feature type="transmembrane region" description="Helical" evidence="7">
    <location>
        <begin position="50"/>
        <end position="69"/>
    </location>
</feature>
<feature type="transmembrane region" description="Helical" evidence="7">
    <location>
        <begin position="81"/>
        <end position="99"/>
    </location>
</feature>
<evidence type="ECO:0000256" key="1">
    <source>
        <dbReference type="ARBA" id="ARBA00004141"/>
    </source>
</evidence>
<organism evidence="8 9">
    <name type="scientific">Actinomadura macrotermitis</name>
    <dbReference type="NCBI Taxonomy" id="2585200"/>
    <lineage>
        <taxon>Bacteria</taxon>
        <taxon>Bacillati</taxon>
        <taxon>Actinomycetota</taxon>
        <taxon>Actinomycetes</taxon>
        <taxon>Streptosporangiales</taxon>
        <taxon>Thermomonosporaceae</taxon>
        <taxon>Actinomadura</taxon>
    </lineage>
</organism>
<keyword evidence="5 7" id="KW-0472">Membrane</keyword>
<feature type="transmembrane region" description="Helical" evidence="7">
    <location>
        <begin position="438"/>
        <end position="456"/>
    </location>
</feature>
<sequence length="549" mass="59242">MVTSLGEQIRAHLPYQRRNAATAALLIFAMVLTLSAFAEVGLARDGKIPSGLFLYGGGLVVLAIIAFLVQSKFAPYADPLLLPLAVALNGLGLAMIYRLDLDTSKDRITAAQAGKKFLKDAADAPGQLMWTFVGIALFVAAVAIMRDTDKSDAKLSFTPKTAQRYTYLIGLSAIILLLLPVVPGIGSEINGARVWIHIGPFSVQPGEFAKLLLVVFFAGYLVNKRQAMSLIGKKVGPISLPRARDLGPILVIWFLCLGVLFMQKDLGTALLYFGLFVSMIYIATQRVSWVMIGVGLLAVGVFIATMLPFMGHVNQRIDIWRDPGPYFDGGCLVNEKVVPVNPNTDIYKQTKEALETRAAQYEAQGQAAKAKSTRLIEPGYYACTNQLKGDYSDSAQLMKGLFALGQGGVLGTGLGQGQPWRTPLSFSDFIFDSMGEELGLTGLMVILLVYALIVQRGMKTAVAARDPFLKLFAGGVSFVLALQVFVIVGGVTRMIPLTGLTTPFLSQGGSSLMANWILIAILVRMSHDARKPAPQAIQDEGMTQIVSTR</sequence>
<evidence type="ECO:0000256" key="3">
    <source>
        <dbReference type="ARBA" id="ARBA00022960"/>
    </source>
</evidence>
<dbReference type="GO" id="GO:0051301">
    <property type="term" value="P:cell division"/>
    <property type="evidence" value="ECO:0007669"/>
    <property type="project" value="InterPro"/>
</dbReference>
<dbReference type="GO" id="GO:0005886">
    <property type="term" value="C:plasma membrane"/>
    <property type="evidence" value="ECO:0007669"/>
    <property type="project" value="TreeGrafter"/>
</dbReference>
<evidence type="ECO:0000313" key="9">
    <source>
        <dbReference type="Proteomes" id="UP000487268"/>
    </source>
</evidence>
<comment type="subcellular location">
    <subcellularLocation>
        <location evidence="1">Membrane</location>
        <topology evidence="1">Multi-pass membrane protein</topology>
    </subcellularLocation>
</comment>
<evidence type="ECO:0000256" key="4">
    <source>
        <dbReference type="ARBA" id="ARBA00022989"/>
    </source>
</evidence>
<dbReference type="OrthoDB" id="9812661at2"/>
<dbReference type="Pfam" id="PF01098">
    <property type="entry name" value="FTSW_RODA_SPOVE"/>
    <property type="match status" value="2"/>
</dbReference>
<keyword evidence="6" id="KW-0175">Coiled coil</keyword>
<evidence type="ECO:0000313" key="8">
    <source>
        <dbReference type="EMBL" id="MQY05157.1"/>
    </source>
</evidence>
<dbReference type="PANTHER" id="PTHR30474:SF3">
    <property type="entry name" value="PEPTIDOGLYCAN GLYCOSYLTRANSFERASE RODA"/>
    <property type="match status" value="1"/>
</dbReference>
<evidence type="ECO:0000256" key="6">
    <source>
        <dbReference type="SAM" id="Coils"/>
    </source>
</evidence>
<feature type="transmembrane region" description="Helical" evidence="7">
    <location>
        <begin position="266"/>
        <end position="283"/>
    </location>
</feature>
<dbReference type="GO" id="GO:0015648">
    <property type="term" value="F:lipid-linked peptidoglycan transporter activity"/>
    <property type="evidence" value="ECO:0007669"/>
    <property type="project" value="TreeGrafter"/>
</dbReference>
<keyword evidence="9" id="KW-1185">Reference proteome</keyword>
<feature type="transmembrane region" description="Helical" evidence="7">
    <location>
        <begin position="468"/>
        <end position="492"/>
    </location>
</feature>
<dbReference type="AlphaFoldDB" id="A0A7K0BVG5"/>
<dbReference type="Proteomes" id="UP000487268">
    <property type="component" value="Unassembled WGS sequence"/>
</dbReference>
<name>A0A7K0BVG5_9ACTN</name>
<feature type="transmembrane region" description="Helical" evidence="7">
    <location>
        <begin position="290"/>
        <end position="310"/>
    </location>
</feature>
<proteinExistence type="predicted"/>
<gene>
    <name evidence="8" type="primary">ftsW_2</name>
    <name evidence="8" type="ORF">ACRB68_32260</name>
</gene>
<feature type="transmembrane region" description="Helical" evidence="7">
    <location>
        <begin position="504"/>
        <end position="523"/>
    </location>
</feature>
<feature type="coiled-coil region" evidence="6">
    <location>
        <begin position="344"/>
        <end position="371"/>
    </location>
</feature>
<feature type="transmembrane region" description="Helical" evidence="7">
    <location>
        <begin position="20"/>
        <end position="38"/>
    </location>
</feature>
<dbReference type="GO" id="GO:0032153">
    <property type="term" value="C:cell division site"/>
    <property type="evidence" value="ECO:0007669"/>
    <property type="project" value="TreeGrafter"/>
</dbReference>
<feature type="transmembrane region" description="Helical" evidence="7">
    <location>
        <begin position="127"/>
        <end position="145"/>
    </location>
</feature>
<feature type="transmembrane region" description="Helical" evidence="7">
    <location>
        <begin position="243"/>
        <end position="260"/>
    </location>
</feature>
<feature type="transmembrane region" description="Helical" evidence="7">
    <location>
        <begin position="165"/>
        <end position="185"/>
    </location>
</feature>
<keyword evidence="3" id="KW-0133">Cell shape</keyword>
<feature type="transmembrane region" description="Helical" evidence="7">
    <location>
        <begin position="205"/>
        <end position="222"/>
    </location>
</feature>
<keyword evidence="2 7" id="KW-0812">Transmembrane</keyword>
<evidence type="ECO:0000256" key="5">
    <source>
        <dbReference type="ARBA" id="ARBA00023136"/>
    </source>
</evidence>
<evidence type="ECO:0000256" key="7">
    <source>
        <dbReference type="SAM" id="Phobius"/>
    </source>
</evidence>
<evidence type="ECO:0000256" key="2">
    <source>
        <dbReference type="ARBA" id="ARBA00022692"/>
    </source>
</evidence>
<dbReference type="GO" id="GO:0008360">
    <property type="term" value="P:regulation of cell shape"/>
    <property type="evidence" value="ECO:0007669"/>
    <property type="project" value="UniProtKB-KW"/>
</dbReference>
<protein>
    <submittedName>
        <fullName evidence="8">Putative lipid II flippase FtsW</fullName>
    </submittedName>
</protein>
<dbReference type="InterPro" id="IPR001182">
    <property type="entry name" value="FtsW/RodA"/>
</dbReference>
<reference evidence="8 9" key="1">
    <citation type="submission" date="2019-10" db="EMBL/GenBank/DDBJ databases">
        <title>Actinomadura rubteroloni sp. nov. and Actinomadura macrotermitis sp. nov., isolated from the gut of fungus growing-termite Macrotermes natalensis.</title>
        <authorList>
            <person name="Benndorf R."/>
            <person name="Martin K."/>
            <person name="Kuefner M."/>
            <person name="De Beer W."/>
            <person name="Kaster A.-K."/>
            <person name="Vollmers J."/>
            <person name="Poulsen M."/>
            <person name="Beemelmanns C."/>
        </authorList>
    </citation>
    <scope>NUCLEOTIDE SEQUENCE [LARGE SCALE GENOMIC DNA]</scope>
    <source>
        <strain evidence="8 9">RB68</strain>
    </source>
</reference>